<name>A0A235F6S8_9BACL</name>
<organism evidence="1 2">
    <name type="scientific">Fictibacillus aquaticus</name>
    <dbReference type="NCBI Taxonomy" id="2021314"/>
    <lineage>
        <taxon>Bacteria</taxon>
        <taxon>Bacillati</taxon>
        <taxon>Bacillota</taxon>
        <taxon>Bacilli</taxon>
        <taxon>Bacillales</taxon>
        <taxon>Fictibacillaceae</taxon>
        <taxon>Fictibacillus</taxon>
    </lineage>
</organism>
<reference evidence="1 2" key="1">
    <citation type="submission" date="2017-07" db="EMBL/GenBank/DDBJ databases">
        <title>Fictibacillus sp. nov. GDSW-R2A3 Genome sequencing and assembly.</title>
        <authorList>
            <person name="Mayilraj S."/>
        </authorList>
    </citation>
    <scope>NUCLEOTIDE SEQUENCE [LARGE SCALE GENOMIC DNA]</scope>
    <source>
        <strain evidence="1 2">GDSW-R2A3</strain>
    </source>
</reference>
<dbReference type="OrthoDB" id="2888759at2"/>
<dbReference type="Proteomes" id="UP000215059">
    <property type="component" value="Unassembled WGS sequence"/>
</dbReference>
<dbReference type="RefSeq" id="WP_094253867.1">
    <property type="nucleotide sequence ID" value="NZ_JBHLXL010000005.1"/>
</dbReference>
<evidence type="ECO:0000313" key="2">
    <source>
        <dbReference type="Proteomes" id="UP000215059"/>
    </source>
</evidence>
<keyword evidence="2" id="KW-1185">Reference proteome</keyword>
<dbReference type="AlphaFoldDB" id="A0A235F6S8"/>
<protein>
    <submittedName>
        <fullName evidence="1">Uncharacterized protein</fullName>
    </submittedName>
</protein>
<dbReference type="EMBL" id="NOII01000013">
    <property type="protein sequence ID" value="OYD56385.1"/>
    <property type="molecule type" value="Genomic_DNA"/>
</dbReference>
<gene>
    <name evidence="1" type="ORF">CGZ90_17685</name>
</gene>
<accession>A0A235F6S8</accession>
<sequence length="94" mass="10970">MILAKERLLSALKDFIEKHHDDALNGTPPLIRKKELEGFIETSALNMQIAYSKHSSTTQTFYLFDLLAFDLTMEINYRYKSFYTRHTSSVAYKT</sequence>
<evidence type="ECO:0000313" key="1">
    <source>
        <dbReference type="EMBL" id="OYD56385.1"/>
    </source>
</evidence>
<comment type="caution">
    <text evidence="1">The sequence shown here is derived from an EMBL/GenBank/DDBJ whole genome shotgun (WGS) entry which is preliminary data.</text>
</comment>
<proteinExistence type="predicted"/>